<dbReference type="HOGENOM" id="CLU_534929_0_0_11"/>
<protein>
    <submittedName>
        <fullName evidence="1">Uncharacterized protein</fullName>
    </submittedName>
</protein>
<accession>I3WK24</accession>
<dbReference type="EMBL" id="CP001361">
    <property type="protein sequence ID" value="AFL05237.1"/>
    <property type="molecule type" value="Genomic_DNA"/>
</dbReference>
<reference evidence="1 2" key="1">
    <citation type="journal article" date="2012" name="J. Bacteriol.">
        <title>Complete Genome Sequence of the Probiotic Bacterium Bifidobacterium bifidum Strain BGN4.</title>
        <authorList>
            <person name="Yu D.S."/>
            <person name="Jeong H."/>
            <person name="Lee D.H."/>
            <person name="Kwon S.K."/>
            <person name="Song J.Y."/>
            <person name="Kim B.K."/>
            <person name="Park M.S."/>
            <person name="Ji G.E."/>
            <person name="Oh T.K."/>
            <person name="Kim J.F."/>
        </authorList>
    </citation>
    <scope>NUCLEOTIDE SEQUENCE [LARGE SCALE GENOMIC DNA]</scope>
    <source>
        <strain evidence="1 2">BGN4</strain>
    </source>
</reference>
<proteinExistence type="predicted"/>
<dbReference type="KEGG" id="bbf:BBB_1647"/>
<dbReference type="RefSeq" id="WP_014760671.1">
    <property type="nucleotide sequence ID" value="NC_017999.1"/>
</dbReference>
<evidence type="ECO:0000313" key="2">
    <source>
        <dbReference type="Proteomes" id="UP000006173"/>
    </source>
</evidence>
<sequence length="491" mass="54769">MRKPHIYLDWDGNEFGPKEITTNQQANQLDALMAINGFRIEWGGSEPLEAPEPDVMKLEILDRHGWYLKDITRLAGTTVTVTLGGEPTWGDLSRVGKTWGTMPGTWGDFGEWVLDGKKDYDYSSPVLFKGRMNAGGTVTRTENGWVIGATVTSDMVNLKRARLGNNRTTGDGYNWGMNSLSRTNAITDYLANSAAMPIFQAYTKNYLLANGADYHQHVKLGSYPSMATLLAKSYTLMKDGTLLRFTNRIRNSYSNGNELVPVRLNATATLTATGFTVADPYCGYPLLDAEDYQALTVTGREIVSDQTADIPEPFDRYTITGAILDKHELNDDGIYEPEYVQSERTITAGDLLPATLVDGEKSETIETDFIFALSKETAETFGYLKVFDPEPTRKKLNQSTVEQCRRLMPDGIIFDTRHMSHSSHSQLFDTWAKPIRIHNTIYSALTDDTGINPVEGCWWMIGGTLAYKVADGRGIWTQTPNLIPITTKEQQ</sequence>
<gene>
    <name evidence="1" type="ORF">BBB_1647</name>
</gene>
<organism evidence="1 2">
    <name type="scientific">Bifidobacterium bifidum BGN4</name>
    <dbReference type="NCBI Taxonomy" id="484020"/>
    <lineage>
        <taxon>Bacteria</taxon>
        <taxon>Bacillati</taxon>
        <taxon>Actinomycetota</taxon>
        <taxon>Actinomycetes</taxon>
        <taxon>Bifidobacteriales</taxon>
        <taxon>Bifidobacteriaceae</taxon>
        <taxon>Bifidobacterium</taxon>
    </lineage>
</organism>
<evidence type="ECO:0000313" key="1">
    <source>
        <dbReference type="EMBL" id="AFL05237.1"/>
    </source>
</evidence>
<dbReference type="PATRIC" id="fig|484020.3.peg.1630"/>
<name>I3WK24_BIFBI</name>
<dbReference type="AlphaFoldDB" id="I3WK24"/>
<dbReference type="Proteomes" id="UP000006173">
    <property type="component" value="Chromosome"/>
</dbReference>